<keyword evidence="4" id="KW-1185">Reference proteome</keyword>
<reference evidence="2 3" key="1">
    <citation type="submission" date="2016-03" db="EMBL/GenBank/DDBJ databases">
        <title>Draft genome sequence of the Vibrio tubiashii subs. europaeus.</title>
        <authorList>
            <person name="Spinard E."/>
            <person name="Dubert J."/>
            <person name="Nelson D.R."/>
            <person name="Barja J.L."/>
        </authorList>
    </citation>
    <scope>NUCLEOTIDE SEQUENCE [LARGE SCALE GENOMIC DNA]</scope>
    <source>
        <strain evidence="3">PP-638</strain>
        <strain evidence="2">PP2-638</strain>
    </source>
</reference>
<evidence type="ECO:0000313" key="1">
    <source>
        <dbReference type="EMBL" id="MDC5738827.1"/>
    </source>
</evidence>
<sequence length="122" mass="14282">MTKNQIFRQFHCNLSIEDTAELCFKSVSAVKRWDEGSTIPKECKRLMRMQRRLELSSTRAWQSFNMRNNYLELPTGQLITAQQILAGAGLLEISSELETRNTSQLLRLARSLDKIKRYRPFQ</sequence>
<protein>
    <submittedName>
        <fullName evidence="2">Regulator</fullName>
    </submittedName>
</protein>
<comment type="caution">
    <text evidence="2">The sequence shown here is derived from an EMBL/GenBank/DDBJ whole genome shotgun (WGS) entry which is preliminary data.</text>
</comment>
<evidence type="ECO:0000313" key="4">
    <source>
        <dbReference type="Proteomes" id="UP001150001"/>
    </source>
</evidence>
<dbReference type="Proteomes" id="UP001150001">
    <property type="component" value="Unassembled WGS sequence"/>
</dbReference>
<accession>A0A178J8Q8</accession>
<evidence type="ECO:0000313" key="2">
    <source>
        <dbReference type="EMBL" id="OAM98320.1"/>
    </source>
</evidence>
<reference evidence="1" key="2">
    <citation type="submission" date="2022-11" db="EMBL/GenBank/DDBJ databases">
        <title>Role of the vibriolysin VemA secreted by the emergent pathogen Vibrio europaeus in the colonization of Manila clam mucus.</title>
        <authorList>
            <person name="Martinez C."/>
            <person name="Rodriguez S."/>
            <person name="Vences A."/>
            <person name="Barja J.L."/>
            <person name="Toranzo A.E."/>
            <person name="Dubert J."/>
        </authorList>
    </citation>
    <scope>NUCLEOTIDE SEQUENCE</scope>
    <source>
        <strain evidence="1">3454</strain>
    </source>
</reference>
<dbReference type="Proteomes" id="UP000094761">
    <property type="component" value="Unassembled WGS sequence"/>
</dbReference>
<dbReference type="AlphaFoldDB" id="A0A178J8Q8"/>
<evidence type="ECO:0000313" key="3">
    <source>
        <dbReference type="Proteomes" id="UP000094761"/>
    </source>
</evidence>
<dbReference type="EMBL" id="LUAX01000007">
    <property type="protein sequence ID" value="OAM98320.1"/>
    <property type="molecule type" value="Genomic_DNA"/>
</dbReference>
<proteinExistence type="predicted"/>
<dbReference type="EMBL" id="JAPFIT010000010">
    <property type="protein sequence ID" value="MDC5738827.1"/>
    <property type="molecule type" value="Genomic_DNA"/>
</dbReference>
<name>A0A178J8Q8_9VIBR</name>
<organism evidence="2 3">
    <name type="scientific">Vibrio europaeus</name>
    <dbReference type="NCBI Taxonomy" id="300876"/>
    <lineage>
        <taxon>Bacteria</taxon>
        <taxon>Pseudomonadati</taxon>
        <taxon>Pseudomonadota</taxon>
        <taxon>Gammaproteobacteria</taxon>
        <taxon>Vibrionales</taxon>
        <taxon>Vibrionaceae</taxon>
        <taxon>Vibrio</taxon>
        <taxon>Vibrio oreintalis group</taxon>
    </lineage>
</organism>
<gene>
    <name evidence="2" type="ORF">AZ468_22680</name>
    <name evidence="1" type="ORF">OPW20_02050</name>
</gene>